<feature type="region of interest" description="Disordered" evidence="1">
    <location>
        <begin position="13"/>
        <end position="70"/>
    </location>
</feature>
<sequence length="97" mass="10973">MFLANVSKTFLSQSAGKMSGRKRPAPAQRGIMDFFDAKKSSNDEDNDENNDENQTSEESTSTEGGTMIEENPWPIEVLVEIFKWFSIEERLKQLAPV</sequence>
<name>A0ABN8SBY1_9CNID</name>
<feature type="non-terminal residue" evidence="2">
    <location>
        <position position="97"/>
    </location>
</feature>
<dbReference type="EMBL" id="CALNXK010000598">
    <property type="protein sequence ID" value="CAH3188201.1"/>
    <property type="molecule type" value="Genomic_DNA"/>
</dbReference>
<evidence type="ECO:0000256" key="1">
    <source>
        <dbReference type="SAM" id="MobiDB-lite"/>
    </source>
</evidence>
<keyword evidence="3" id="KW-1185">Reference proteome</keyword>
<reference evidence="2 3" key="1">
    <citation type="submission" date="2022-05" db="EMBL/GenBank/DDBJ databases">
        <authorList>
            <consortium name="Genoscope - CEA"/>
            <person name="William W."/>
        </authorList>
    </citation>
    <scope>NUCLEOTIDE SEQUENCE [LARGE SCALE GENOMIC DNA]</scope>
</reference>
<proteinExistence type="predicted"/>
<organism evidence="2 3">
    <name type="scientific">Porites lobata</name>
    <dbReference type="NCBI Taxonomy" id="104759"/>
    <lineage>
        <taxon>Eukaryota</taxon>
        <taxon>Metazoa</taxon>
        <taxon>Cnidaria</taxon>
        <taxon>Anthozoa</taxon>
        <taxon>Hexacorallia</taxon>
        <taxon>Scleractinia</taxon>
        <taxon>Fungiina</taxon>
        <taxon>Poritidae</taxon>
        <taxon>Porites</taxon>
    </lineage>
</organism>
<gene>
    <name evidence="2" type="ORF">PLOB_00039182</name>
</gene>
<comment type="caution">
    <text evidence="2">The sequence shown here is derived from an EMBL/GenBank/DDBJ whole genome shotgun (WGS) entry which is preliminary data.</text>
</comment>
<evidence type="ECO:0000313" key="2">
    <source>
        <dbReference type="EMBL" id="CAH3188201.1"/>
    </source>
</evidence>
<accession>A0ABN8SBY1</accession>
<feature type="compositionally biased region" description="Acidic residues" evidence="1">
    <location>
        <begin position="43"/>
        <end position="55"/>
    </location>
</feature>
<protein>
    <recommendedName>
        <fullName evidence="4">F-box protein</fullName>
    </recommendedName>
</protein>
<evidence type="ECO:0000313" key="3">
    <source>
        <dbReference type="Proteomes" id="UP001159405"/>
    </source>
</evidence>
<evidence type="ECO:0008006" key="4">
    <source>
        <dbReference type="Google" id="ProtNLM"/>
    </source>
</evidence>
<dbReference type="Proteomes" id="UP001159405">
    <property type="component" value="Unassembled WGS sequence"/>
</dbReference>